<evidence type="ECO:0000313" key="6">
    <source>
        <dbReference type="EMBL" id="OAP42516.1"/>
    </source>
</evidence>
<evidence type="ECO:0000259" key="5">
    <source>
        <dbReference type="PROSITE" id="PS50072"/>
    </source>
</evidence>
<organism evidence="6 7">
    <name type="scientific">Sinorhizobium glycinis</name>
    <dbReference type="NCBI Taxonomy" id="1472378"/>
    <lineage>
        <taxon>Bacteria</taxon>
        <taxon>Pseudomonadati</taxon>
        <taxon>Pseudomonadota</taxon>
        <taxon>Alphaproteobacteria</taxon>
        <taxon>Hyphomicrobiales</taxon>
        <taxon>Rhizobiaceae</taxon>
        <taxon>Sinorhizobium/Ensifer group</taxon>
        <taxon>Sinorhizobium</taxon>
    </lineage>
</organism>
<keyword evidence="2 4" id="KW-0697">Rotamase</keyword>
<reference evidence="6 7" key="1">
    <citation type="journal article" date="2016" name="Int. J. Syst. Evol. Microbiol.">
        <title>Ensifer glycinis sp. nov., an novel rhizobial species associated with Glycine spp.</title>
        <authorList>
            <person name="Yan H."/>
            <person name="Yan J."/>
            <person name="Sui X.H."/>
            <person name="Wang E.T."/>
            <person name="Chen W.X."/>
            <person name="Zhang X.X."/>
            <person name="Chen W.F."/>
        </authorList>
    </citation>
    <scope>NUCLEOTIDE SEQUENCE [LARGE SCALE GENOMIC DNA]</scope>
    <source>
        <strain evidence="6 7">CCBAU 23380</strain>
    </source>
</reference>
<comment type="caution">
    <text evidence="6">The sequence shown here is derived from an EMBL/GenBank/DDBJ whole genome shotgun (WGS) entry which is preliminary data.</text>
</comment>
<gene>
    <name evidence="6" type="ORF">AU381_15115</name>
</gene>
<comment type="function">
    <text evidence="4">PPIases accelerate the folding of proteins. It catalyzes the cis-trans isomerization of proline imidic peptide bonds in oligopeptides.</text>
</comment>
<dbReference type="EMBL" id="LPUX01000050">
    <property type="protein sequence ID" value="OAP42516.1"/>
    <property type="molecule type" value="Genomic_DNA"/>
</dbReference>
<dbReference type="PROSITE" id="PS00170">
    <property type="entry name" value="CSA_PPIASE_1"/>
    <property type="match status" value="1"/>
</dbReference>
<dbReference type="STRING" id="1472378.AU381_15115"/>
<accession>A0A178Y538</accession>
<keyword evidence="3 4" id="KW-0413">Isomerase</keyword>
<dbReference type="CDD" id="cd00317">
    <property type="entry name" value="cyclophilin"/>
    <property type="match status" value="1"/>
</dbReference>
<dbReference type="Gene3D" id="2.40.100.10">
    <property type="entry name" value="Cyclophilin-like"/>
    <property type="match status" value="1"/>
</dbReference>
<evidence type="ECO:0000256" key="1">
    <source>
        <dbReference type="ARBA" id="ARBA00007365"/>
    </source>
</evidence>
<dbReference type="PROSITE" id="PS50072">
    <property type="entry name" value="CSA_PPIASE_2"/>
    <property type="match status" value="1"/>
</dbReference>
<dbReference type="Pfam" id="PF00160">
    <property type="entry name" value="Pro_isomerase"/>
    <property type="match status" value="1"/>
</dbReference>
<comment type="similarity">
    <text evidence="1 4">Belongs to the cyclophilin-type PPIase family.</text>
</comment>
<dbReference type="PANTHER" id="PTHR45625:SF4">
    <property type="entry name" value="PEPTIDYLPROLYL ISOMERASE DOMAIN AND WD REPEAT-CONTAINING PROTEIN 1"/>
    <property type="match status" value="1"/>
</dbReference>
<evidence type="ECO:0000256" key="4">
    <source>
        <dbReference type="RuleBase" id="RU363019"/>
    </source>
</evidence>
<feature type="chain" id="PRO_5007950067" description="Peptidyl-prolyl cis-trans isomerase" evidence="4">
    <location>
        <begin position="24"/>
        <end position="190"/>
    </location>
</feature>
<evidence type="ECO:0000256" key="2">
    <source>
        <dbReference type="ARBA" id="ARBA00023110"/>
    </source>
</evidence>
<dbReference type="InterPro" id="IPR029000">
    <property type="entry name" value="Cyclophilin-like_dom_sf"/>
</dbReference>
<dbReference type="InterPro" id="IPR044666">
    <property type="entry name" value="Cyclophilin_A-like"/>
</dbReference>
<dbReference type="SUPFAM" id="SSF50891">
    <property type="entry name" value="Cyclophilin-like"/>
    <property type="match status" value="1"/>
</dbReference>
<keyword evidence="7" id="KW-1185">Reference proteome</keyword>
<dbReference type="OrthoDB" id="9807797at2"/>
<dbReference type="AlphaFoldDB" id="A0A178Y538"/>
<evidence type="ECO:0000256" key="3">
    <source>
        <dbReference type="ARBA" id="ARBA00023235"/>
    </source>
</evidence>
<dbReference type="Proteomes" id="UP000094025">
    <property type="component" value="Unassembled WGS sequence"/>
</dbReference>
<dbReference type="PANTHER" id="PTHR45625">
    <property type="entry name" value="PEPTIDYL-PROLYL CIS-TRANS ISOMERASE-RELATED"/>
    <property type="match status" value="1"/>
</dbReference>
<dbReference type="InterPro" id="IPR002130">
    <property type="entry name" value="Cyclophilin-type_PPIase_dom"/>
</dbReference>
<sequence length="190" mass="20220">MKILQLALAGSLALATFTGGAQAQSSDNTLTIELKDGPVVVELRPDIAPKHVQQIKELAAAGEYDNVAFHRVIKGFMAQTGDVQYGDMKQGFQPELAGTGGSSKPDLPAEFSEVPFERGTVGMARSQDPNSANSQFFIMFAPGDFLNGQYTVVGKVVEGMENIDKIKLGDDANNGAVTDPDRMISVKVGK</sequence>
<feature type="signal peptide" evidence="4">
    <location>
        <begin position="1"/>
        <end position="23"/>
    </location>
</feature>
<dbReference type="PRINTS" id="PR00153">
    <property type="entry name" value="CSAPPISMRASE"/>
</dbReference>
<keyword evidence="4" id="KW-0732">Signal</keyword>
<protein>
    <recommendedName>
        <fullName evidence="4">Peptidyl-prolyl cis-trans isomerase</fullName>
        <shortName evidence="4">PPIase</shortName>
        <ecNumber evidence="4">5.2.1.8</ecNumber>
    </recommendedName>
</protein>
<dbReference type="GO" id="GO:0006457">
    <property type="term" value="P:protein folding"/>
    <property type="evidence" value="ECO:0007669"/>
    <property type="project" value="InterPro"/>
</dbReference>
<proteinExistence type="inferred from homology"/>
<feature type="domain" description="PPIase cyclophilin-type" evidence="5">
    <location>
        <begin position="37"/>
        <end position="186"/>
    </location>
</feature>
<dbReference type="GO" id="GO:0003755">
    <property type="term" value="F:peptidyl-prolyl cis-trans isomerase activity"/>
    <property type="evidence" value="ECO:0007669"/>
    <property type="project" value="UniProtKB-UniRule"/>
</dbReference>
<dbReference type="RefSeq" id="WP_064240359.1">
    <property type="nucleotide sequence ID" value="NZ_LPUX01000050.1"/>
</dbReference>
<dbReference type="EC" id="5.2.1.8" evidence="4"/>
<dbReference type="InterPro" id="IPR020892">
    <property type="entry name" value="Cyclophilin-type_PPIase_CS"/>
</dbReference>
<evidence type="ECO:0000313" key="7">
    <source>
        <dbReference type="Proteomes" id="UP000094025"/>
    </source>
</evidence>
<comment type="catalytic activity">
    <reaction evidence="4">
        <text>[protein]-peptidylproline (omega=180) = [protein]-peptidylproline (omega=0)</text>
        <dbReference type="Rhea" id="RHEA:16237"/>
        <dbReference type="Rhea" id="RHEA-COMP:10747"/>
        <dbReference type="Rhea" id="RHEA-COMP:10748"/>
        <dbReference type="ChEBI" id="CHEBI:83833"/>
        <dbReference type="ChEBI" id="CHEBI:83834"/>
        <dbReference type="EC" id="5.2.1.8"/>
    </reaction>
</comment>
<name>A0A178Y538_9HYPH</name>